<evidence type="ECO:0000313" key="5">
    <source>
        <dbReference type="Proteomes" id="UP000718451"/>
    </source>
</evidence>
<name>A0ABX1GNH4_9FLAO</name>
<evidence type="ECO:0000313" key="4">
    <source>
        <dbReference type="EMBL" id="NKI30591.1"/>
    </source>
</evidence>
<dbReference type="InterPro" id="IPR001611">
    <property type="entry name" value="Leu-rich_rpt"/>
</dbReference>
<dbReference type="PROSITE" id="PS51450">
    <property type="entry name" value="LRR"/>
    <property type="match status" value="1"/>
</dbReference>
<feature type="chain" id="PRO_5045657465" description="Leucine-rich repeat domain-containing protein" evidence="3">
    <location>
        <begin position="22"/>
        <end position="218"/>
    </location>
</feature>
<dbReference type="InterPro" id="IPR032675">
    <property type="entry name" value="LRR_dom_sf"/>
</dbReference>
<keyword evidence="1" id="KW-0433">Leucine-rich repeat</keyword>
<reference evidence="4 5" key="1">
    <citation type="submission" date="2020-04" db="EMBL/GenBank/DDBJ databases">
        <authorList>
            <person name="Yoon J."/>
        </authorList>
    </citation>
    <scope>NUCLEOTIDE SEQUENCE [LARGE SCALE GENOMIC DNA]</scope>
    <source>
        <strain evidence="4 5">DJ-13</strain>
    </source>
</reference>
<protein>
    <recommendedName>
        <fullName evidence="6">Leucine-rich repeat domain-containing protein</fullName>
    </recommendedName>
</protein>
<dbReference type="InterPro" id="IPR052574">
    <property type="entry name" value="CDIRP"/>
</dbReference>
<evidence type="ECO:0008006" key="6">
    <source>
        <dbReference type="Google" id="ProtNLM"/>
    </source>
</evidence>
<evidence type="ECO:0000256" key="1">
    <source>
        <dbReference type="ARBA" id="ARBA00022614"/>
    </source>
</evidence>
<dbReference type="SUPFAM" id="SSF52058">
    <property type="entry name" value="L domain-like"/>
    <property type="match status" value="1"/>
</dbReference>
<dbReference type="Proteomes" id="UP000718451">
    <property type="component" value="Unassembled WGS sequence"/>
</dbReference>
<dbReference type="PROSITE" id="PS51257">
    <property type="entry name" value="PROKAR_LIPOPROTEIN"/>
    <property type="match status" value="1"/>
</dbReference>
<dbReference type="PANTHER" id="PTHR47566">
    <property type="match status" value="1"/>
</dbReference>
<feature type="signal peptide" evidence="3">
    <location>
        <begin position="1"/>
        <end position="21"/>
    </location>
</feature>
<dbReference type="PANTHER" id="PTHR47566:SF1">
    <property type="entry name" value="PROTEIN NUD1"/>
    <property type="match status" value="1"/>
</dbReference>
<sequence>MKKAIPFFIVTLFFLACSTDADSNEQNINNVDDSVQEATIAIPDEAFEQALIDLNLDSELNGEVNKSNIDFVTELILSEKGITDLSGIAEFQNLESLNVRGNQLSSLDLSDNANLLFVWAEDNELESINVDGLRSLEKIGADRNSLENINVTTNTALQLLTVSENGLIGIDLTSNGALTDFNVVGNPLNCILVNQTQLDEIPTDWVKDEEDNYALDCQ</sequence>
<dbReference type="Pfam" id="PF23952">
    <property type="entry name" value="LRR_EndoS"/>
    <property type="match status" value="1"/>
</dbReference>
<dbReference type="EMBL" id="JAAWWL010000001">
    <property type="protein sequence ID" value="NKI30591.1"/>
    <property type="molecule type" value="Genomic_DNA"/>
</dbReference>
<evidence type="ECO:0000256" key="3">
    <source>
        <dbReference type="SAM" id="SignalP"/>
    </source>
</evidence>
<accession>A0ABX1GNH4</accession>
<keyword evidence="3" id="KW-0732">Signal</keyword>
<proteinExistence type="predicted"/>
<gene>
    <name evidence="4" type="ORF">HCU67_01445</name>
</gene>
<evidence type="ECO:0000256" key="2">
    <source>
        <dbReference type="ARBA" id="ARBA00022737"/>
    </source>
</evidence>
<keyword evidence="2" id="KW-0677">Repeat</keyword>
<organism evidence="4 5">
    <name type="scientific">Croceivirga thetidis</name>
    <dbReference type="NCBI Taxonomy" id="2721623"/>
    <lineage>
        <taxon>Bacteria</taxon>
        <taxon>Pseudomonadati</taxon>
        <taxon>Bacteroidota</taxon>
        <taxon>Flavobacteriia</taxon>
        <taxon>Flavobacteriales</taxon>
        <taxon>Flavobacteriaceae</taxon>
        <taxon>Croceivirga</taxon>
    </lineage>
</organism>
<dbReference type="RefSeq" id="WP_168550830.1">
    <property type="nucleotide sequence ID" value="NZ_JAAWWL010000001.1"/>
</dbReference>
<comment type="caution">
    <text evidence="4">The sequence shown here is derived from an EMBL/GenBank/DDBJ whole genome shotgun (WGS) entry which is preliminary data.</text>
</comment>
<keyword evidence="5" id="KW-1185">Reference proteome</keyword>
<dbReference type="Gene3D" id="3.80.10.10">
    <property type="entry name" value="Ribonuclease Inhibitor"/>
    <property type="match status" value="1"/>
</dbReference>